<feature type="domain" description="Copine C-terminal" evidence="2">
    <location>
        <begin position="105"/>
        <end position="158"/>
    </location>
</feature>
<evidence type="ECO:0000313" key="3">
    <source>
        <dbReference type="EMBL" id="CAK7340828.1"/>
    </source>
</evidence>
<dbReference type="PANTHER" id="PTHR10857:SF120">
    <property type="entry name" value="PROTEIN BONZAI 3"/>
    <property type="match status" value="1"/>
</dbReference>
<dbReference type="PANTHER" id="PTHR10857">
    <property type="entry name" value="COPINE"/>
    <property type="match status" value="1"/>
</dbReference>
<dbReference type="AlphaFoldDB" id="A0AAV1RZB3"/>
<evidence type="ECO:0000259" key="2">
    <source>
        <dbReference type="Pfam" id="PF07002"/>
    </source>
</evidence>
<comment type="caution">
    <text evidence="3">The sequence shown here is derived from an EMBL/GenBank/DDBJ whole genome shotgun (WGS) entry which is preliminary data.</text>
</comment>
<feature type="region of interest" description="Disordered" evidence="1">
    <location>
        <begin position="1"/>
        <end position="32"/>
    </location>
</feature>
<dbReference type="EMBL" id="CAWUPB010001160">
    <property type="protein sequence ID" value="CAK7340828.1"/>
    <property type="molecule type" value="Genomic_DNA"/>
</dbReference>
<dbReference type="GO" id="GO:0071277">
    <property type="term" value="P:cellular response to calcium ion"/>
    <property type="evidence" value="ECO:0007669"/>
    <property type="project" value="TreeGrafter"/>
</dbReference>
<evidence type="ECO:0000256" key="1">
    <source>
        <dbReference type="SAM" id="MobiDB-lite"/>
    </source>
</evidence>
<dbReference type="InterPro" id="IPR045052">
    <property type="entry name" value="Copine"/>
</dbReference>
<dbReference type="Pfam" id="PF07002">
    <property type="entry name" value="Copine"/>
    <property type="match status" value="1"/>
</dbReference>
<protein>
    <recommendedName>
        <fullName evidence="2">Copine C-terminal domain-containing protein</fullName>
    </recommendedName>
</protein>
<name>A0AAV1RZB3_9ROSI</name>
<dbReference type="GO" id="GO:0005544">
    <property type="term" value="F:calcium-dependent phospholipid binding"/>
    <property type="evidence" value="ECO:0007669"/>
    <property type="project" value="InterPro"/>
</dbReference>
<keyword evidence="4" id="KW-1185">Reference proteome</keyword>
<gene>
    <name evidence="3" type="ORF">DCAF_LOCUS15915</name>
</gene>
<proteinExistence type="predicted"/>
<accession>A0AAV1RZB3</accession>
<dbReference type="Proteomes" id="UP001314170">
    <property type="component" value="Unassembled WGS sequence"/>
</dbReference>
<dbReference type="InterPro" id="IPR010734">
    <property type="entry name" value="Copine_C"/>
</dbReference>
<feature type="compositionally biased region" description="Polar residues" evidence="1">
    <location>
        <begin position="23"/>
        <end position="32"/>
    </location>
</feature>
<evidence type="ECO:0000313" key="4">
    <source>
        <dbReference type="Proteomes" id="UP001314170"/>
    </source>
</evidence>
<organism evidence="3 4">
    <name type="scientific">Dovyalis caffra</name>
    <dbReference type="NCBI Taxonomy" id="77055"/>
    <lineage>
        <taxon>Eukaryota</taxon>
        <taxon>Viridiplantae</taxon>
        <taxon>Streptophyta</taxon>
        <taxon>Embryophyta</taxon>
        <taxon>Tracheophyta</taxon>
        <taxon>Spermatophyta</taxon>
        <taxon>Magnoliopsida</taxon>
        <taxon>eudicotyledons</taxon>
        <taxon>Gunneridae</taxon>
        <taxon>Pentapetalae</taxon>
        <taxon>rosids</taxon>
        <taxon>fabids</taxon>
        <taxon>Malpighiales</taxon>
        <taxon>Salicaceae</taxon>
        <taxon>Flacourtieae</taxon>
        <taxon>Dovyalis</taxon>
    </lineage>
</organism>
<sequence>MLPFKHTRHASIAPPRPILSSPKALSSKPTNPVQRKCIHDSAAILSLLNIRPTPVRASNPVFSHPELLYSSSSLLSALISTAVEIIKLQKSVADLEKLHKGKNGANFVIPCRHGREKVEGVEGIMAACATALHNVSLSGPTLFGQVINMAAQIAGQESISYNNGKWTDFCRSSSFGRAAWTVFDLFHVTVRLHHQPDMMRNNLETNRKQGIQDYNYFLTEIDENYLTGKMDKN</sequence>
<dbReference type="GO" id="GO:0005886">
    <property type="term" value="C:plasma membrane"/>
    <property type="evidence" value="ECO:0007669"/>
    <property type="project" value="TreeGrafter"/>
</dbReference>
<reference evidence="3 4" key="1">
    <citation type="submission" date="2024-01" db="EMBL/GenBank/DDBJ databases">
        <authorList>
            <person name="Waweru B."/>
        </authorList>
    </citation>
    <scope>NUCLEOTIDE SEQUENCE [LARGE SCALE GENOMIC DNA]</scope>
</reference>